<comment type="caution">
    <text evidence="2">The sequence shown here is derived from an EMBL/GenBank/DDBJ whole genome shotgun (WGS) entry which is preliminary data.</text>
</comment>
<dbReference type="AlphaFoldDB" id="A0A2A5KNN7"/>
<dbReference type="Pfam" id="PF07811">
    <property type="entry name" value="TadE"/>
    <property type="match status" value="1"/>
</dbReference>
<dbReference type="RefSeq" id="WP_096764146.1">
    <property type="nucleotide sequence ID" value="NZ_NXDM01000025.1"/>
</dbReference>
<sequence>MMMKRSLPLISFIMSRIRRLARDRSAASGVEFALVLPILIVLLFGTVDLGHALTVSRKIDEIASSMSDMIAQQSTWAKTDVTKLLSGASFILQPYETTGLTIMVTVNDVDNSGKATVNWSAAFNTSPLASGTASAIDIPKKIQETGVQVVLTRVQYRLTTPVSAFFSNFTGMDSYSFDHHFFTRPRVSDTIKYN</sequence>
<protein>
    <submittedName>
        <fullName evidence="2">Pilus assembly protein TadG</fullName>
    </submittedName>
</protein>
<keyword evidence="3" id="KW-1185">Reference proteome</keyword>
<evidence type="ECO:0000259" key="1">
    <source>
        <dbReference type="Pfam" id="PF07811"/>
    </source>
</evidence>
<gene>
    <name evidence="2" type="ORF">CPT34_23260</name>
</gene>
<reference evidence="2 3" key="1">
    <citation type="submission" date="2017-09" db="EMBL/GenBank/DDBJ databases">
        <title>Comparative genomics of rhizobia isolated from Phaseolus vulgaris in China.</title>
        <authorList>
            <person name="Tong W."/>
        </authorList>
    </citation>
    <scope>NUCLEOTIDE SEQUENCE [LARGE SCALE GENOMIC DNA]</scope>
    <source>
        <strain evidence="2 3">L101</strain>
    </source>
</reference>
<name>A0A2A5KNN7_9HYPH</name>
<evidence type="ECO:0000313" key="3">
    <source>
        <dbReference type="Proteomes" id="UP000218807"/>
    </source>
</evidence>
<dbReference type="EMBL" id="NXDM01000025">
    <property type="protein sequence ID" value="PCK78696.1"/>
    <property type="molecule type" value="Genomic_DNA"/>
</dbReference>
<organism evidence="2 3">
    <name type="scientific">Rhizobium sophoriradicis</name>
    <dbReference type="NCBI Taxonomy" id="1535245"/>
    <lineage>
        <taxon>Bacteria</taxon>
        <taxon>Pseudomonadati</taxon>
        <taxon>Pseudomonadota</taxon>
        <taxon>Alphaproteobacteria</taxon>
        <taxon>Hyphomicrobiales</taxon>
        <taxon>Rhizobiaceae</taxon>
        <taxon>Rhizobium/Agrobacterium group</taxon>
        <taxon>Rhizobium</taxon>
    </lineage>
</organism>
<dbReference type="Proteomes" id="UP000218807">
    <property type="component" value="Unassembled WGS sequence"/>
</dbReference>
<evidence type="ECO:0000313" key="2">
    <source>
        <dbReference type="EMBL" id="PCK78696.1"/>
    </source>
</evidence>
<accession>A0A2A5KNN7</accession>
<dbReference type="InterPro" id="IPR012495">
    <property type="entry name" value="TadE-like_dom"/>
</dbReference>
<proteinExistence type="predicted"/>
<feature type="domain" description="TadE-like" evidence="1">
    <location>
        <begin position="30"/>
        <end position="61"/>
    </location>
</feature>